<feature type="region of interest" description="Disordered" evidence="3">
    <location>
        <begin position="852"/>
        <end position="923"/>
    </location>
</feature>
<dbReference type="CDD" id="cd00067">
    <property type="entry name" value="GAL4"/>
    <property type="match status" value="1"/>
</dbReference>
<comment type="subcellular location">
    <subcellularLocation>
        <location evidence="1">Nucleus</location>
    </subcellularLocation>
</comment>
<dbReference type="PANTHER" id="PTHR31001:SF90">
    <property type="entry name" value="CENTROMERE DNA-BINDING PROTEIN COMPLEX CBF3 SUBUNIT B"/>
    <property type="match status" value="1"/>
</dbReference>
<accession>A0A0D6EK48</accession>
<feature type="region of interest" description="Disordered" evidence="3">
    <location>
        <begin position="1005"/>
        <end position="1025"/>
    </location>
</feature>
<feature type="non-terminal residue" evidence="4">
    <location>
        <position position="1"/>
    </location>
</feature>
<feature type="compositionally biased region" description="Acidic residues" evidence="3">
    <location>
        <begin position="63"/>
        <end position="72"/>
    </location>
</feature>
<dbReference type="InterPro" id="IPR036864">
    <property type="entry name" value="Zn2-C6_fun-type_DNA-bd_sf"/>
</dbReference>
<dbReference type="InterPro" id="IPR001138">
    <property type="entry name" value="Zn2Cys6_DnaBD"/>
</dbReference>
<gene>
    <name evidence="4" type="primary">SPOSA6832_01935</name>
</gene>
<organism evidence="4 5">
    <name type="scientific">Sporidiobolus salmonicolor</name>
    <name type="common">Yeast-like fungus</name>
    <name type="synonym">Sporobolomyces salmonicolor</name>
    <dbReference type="NCBI Taxonomy" id="5005"/>
    <lineage>
        <taxon>Eukaryota</taxon>
        <taxon>Fungi</taxon>
        <taxon>Dikarya</taxon>
        <taxon>Basidiomycota</taxon>
        <taxon>Pucciniomycotina</taxon>
        <taxon>Microbotryomycetes</taxon>
        <taxon>Sporidiobolales</taxon>
        <taxon>Sporidiobolaceae</taxon>
        <taxon>Sporobolomyces</taxon>
    </lineage>
</organism>
<dbReference type="PANTHER" id="PTHR31001">
    <property type="entry name" value="UNCHARACTERIZED TRANSCRIPTIONAL REGULATORY PROTEIN"/>
    <property type="match status" value="1"/>
</dbReference>
<dbReference type="Proteomes" id="UP000243876">
    <property type="component" value="Unassembled WGS sequence"/>
</dbReference>
<evidence type="ECO:0000256" key="2">
    <source>
        <dbReference type="ARBA" id="ARBA00023242"/>
    </source>
</evidence>
<evidence type="ECO:0000313" key="5">
    <source>
        <dbReference type="Proteomes" id="UP000243876"/>
    </source>
</evidence>
<sequence>MLPTSLELPLASDPVISAAPSSGNHLPGAPSPTTSTASKRQHSGVEGGDIGSSKGKGKRKQVDEDDGDESDEGDGRGKKKRNRMALSCKECKCDRVMPVCGNCSKRGRPSDCSWDVFQPANDAFLPPSIARTSDLETLARRLAHVEAYLKTLPPNFALFRPYAGTTSGAMRTGENGRTAISAGGPKAERDAEDGYSDTEDAAVTLENGVFNGRLTLDSSAAGLLKAPYPINATPTPSVSSSSRPLIQHAPPSYTSARPAARFGAPSHELTSALTSIVSPPLPSSASTSLRAHLAIDFDASAEAVERARKDEVERLIRSLPGREATAYLVERYFTSVAWLFRVVHAPSFRAEVEAFHNLCDQKRQNEVDVLCLALDSTHFSRSPLALDPSRTPGTAPAAPAELTPLGMYTSEQLEDLPERWFAIAMRAMNLGEWETIPRVRSIQTIILFTQYLQLSSSSRGQPSQLVVWLAGAIRLAQVLNLHLLGSNPETMPPDDPAFPPGRNSLKREMAKRLWAVLVYQDVSLESLLLFVLSLNDLLRSGLEQTRAIALTSSRPFTVLDTDDPLNLNDCDLSPSTTSCQSAPASVLTDSSADRVRIATARQVRKVFDQVILAKDSSYETILELDAGFRTILDELPERWTLAADEQEAPMLRFQRHFVLEGLHNRVSGLDLHSNCFAALMRDAAAGQIFRLHRPLLSKASRNPKYKFSAEACLKSARAVVVSTHNIREAVSDVPYTYSHVLGAALVLFNDLFQAIDNDLSAPEIDSKIDTLQLALEIFSSKPSSRALGLVVQQGQSILSGLFREEERRRTARAARALMLASAGGVNDGTAAEEDDETDTFAEVLQRIARCLNSDSAPHRGTPPPTRNIPSKASAARFTSATFPPSAPSTLPPFDELSLPPPSTAAGAGSSLSSSSLHLPDPQTWPFPRPANTLDDLSLQFFHELDVGLPTLDLSSGRGLGLDGGAGEGGVNDFWSASQAFDFGDFGSGASVASALEGGENGVEWQPGQGGTAAGWSVENRGVGDW</sequence>
<keyword evidence="5" id="KW-1185">Reference proteome</keyword>
<evidence type="ECO:0000313" key="4">
    <source>
        <dbReference type="EMBL" id="CEQ40339.1"/>
    </source>
</evidence>
<feature type="region of interest" description="Disordered" evidence="3">
    <location>
        <begin position="234"/>
        <end position="259"/>
    </location>
</feature>
<evidence type="ECO:0000256" key="1">
    <source>
        <dbReference type="ARBA" id="ARBA00004123"/>
    </source>
</evidence>
<name>A0A0D6EK48_SPOSA</name>
<reference evidence="5" key="1">
    <citation type="submission" date="2015-02" db="EMBL/GenBank/DDBJ databases">
        <authorList>
            <person name="Gon?alves P."/>
        </authorList>
    </citation>
    <scope>NUCLEOTIDE SEQUENCE [LARGE SCALE GENOMIC DNA]</scope>
</reference>
<proteinExistence type="predicted"/>
<keyword evidence="2" id="KW-0539">Nucleus</keyword>
<protein>
    <submittedName>
        <fullName evidence="4">SPOSA6832_01935-mRNA-1:cds</fullName>
    </submittedName>
</protein>
<dbReference type="AlphaFoldDB" id="A0A0D6EK48"/>
<dbReference type="GO" id="GO:0008270">
    <property type="term" value="F:zinc ion binding"/>
    <property type="evidence" value="ECO:0007669"/>
    <property type="project" value="InterPro"/>
</dbReference>
<feature type="region of interest" description="Disordered" evidence="3">
    <location>
        <begin position="169"/>
        <end position="193"/>
    </location>
</feature>
<dbReference type="EMBL" id="CENE01000006">
    <property type="protein sequence ID" value="CEQ40339.1"/>
    <property type="molecule type" value="Genomic_DNA"/>
</dbReference>
<dbReference type="Gene3D" id="4.10.240.10">
    <property type="entry name" value="Zn(2)-C6 fungal-type DNA-binding domain"/>
    <property type="match status" value="1"/>
</dbReference>
<dbReference type="GO" id="GO:0000981">
    <property type="term" value="F:DNA-binding transcription factor activity, RNA polymerase II-specific"/>
    <property type="evidence" value="ECO:0007669"/>
    <property type="project" value="InterPro"/>
</dbReference>
<dbReference type="OrthoDB" id="3364175at2759"/>
<feature type="region of interest" description="Disordered" evidence="3">
    <location>
        <begin position="1"/>
        <end position="81"/>
    </location>
</feature>
<dbReference type="InterPro" id="IPR050613">
    <property type="entry name" value="Sec_Metabolite_Reg"/>
</dbReference>
<evidence type="ECO:0000256" key="3">
    <source>
        <dbReference type="SAM" id="MobiDB-lite"/>
    </source>
</evidence>
<dbReference type="CDD" id="cd12148">
    <property type="entry name" value="fungal_TF_MHR"/>
    <property type="match status" value="1"/>
</dbReference>
<dbReference type="GO" id="GO:0005634">
    <property type="term" value="C:nucleus"/>
    <property type="evidence" value="ECO:0007669"/>
    <property type="project" value="UniProtKB-SubCell"/>
</dbReference>
<feature type="compositionally biased region" description="Low complexity" evidence="3">
    <location>
        <begin position="903"/>
        <end position="921"/>
    </location>
</feature>